<evidence type="ECO:0000313" key="1">
    <source>
        <dbReference type="EMBL" id="ANH51769.1"/>
    </source>
</evidence>
<name>A0A173GEE7_9CAUD</name>
<dbReference type="EMBL" id="KU886223">
    <property type="protein sequence ID" value="ANH51769.1"/>
    <property type="molecule type" value="Genomic_DNA"/>
</dbReference>
<keyword evidence="2" id="KW-1185">Reference proteome</keyword>
<gene>
    <name evidence="1" type="ORF">SIMMY50_311</name>
</gene>
<sequence>MTQVIHSTEFLKSELERLQVVLFECRYECRIRQRDLYDVDYLQNVGLPSSGIAWLDQEMDNQLVDMFLTINKMTECVKNGYNFYINYPETYAGIIYKAITDYIRYYGELSDRFPNLPLPDQDDFEILDQTASKIYTVYRCYEKPEELSGIVGRLRRRRRSFDLQNPVAEVELQRDEDGNVIAKEHNSMLDMFADRMTVKRIPKHEFGEE</sequence>
<proteinExistence type="predicted"/>
<organism evidence="1 2">
    <name type="scientific">Erwinia phage vB_EamM_Simmy50</name>
    <dbReference type="NCBI Taxonomy" id="1815988"/>
    <lineage>
        <taxon>Viruses</taxon>
        <taxon>Duplodnaviria</taxon>
        <taxon>Heunggongvirae</taxon>
        <taxon>Uroviricota</taxon>
        <taxon>Caudoviricetes</taxon>
        <taxon>Chimalliviridae</taxon>
        <taxon>Agricanvirus</taxon>
        <taxon>Agricanvirus simmy50</taxon>
    </lineage>
</organism>
<protein>
    <submittedName>
        <fullName evidence="1">Uncharacterized protein</fullName>
    </submittedName>
</protein>
<reference evidence="2" key="1">
    <citation type="submission" date="2016-03" db="EMBL/GenBank/DDBJ databases">
        <authorList>
            <person name="Sharma R."/>
            <person name="Simister A.R."/>
            <person name="Berg J.A."/>
            <person name="Jensen G.L."/>
            <person name="Keele B.R."/>
            <person name="Ward M.E.H."/>
            <person name="Breakwell D.P."/>
            <person name="Hope S."/>
            <person name="Grose J.H."/>
        </authorList>
    </citation>
    <scope>NUCLEOTIDE SEQUENCE [LARGE SCALE GENOMIC DNA]</scope>
</reference>
<dbReference type="Proteomes" id="UP000222975">
    <property type="component" value="Segment"/>
</dbReference>
<accession>A0A173GEE7</accession>
<evidence type="ECO:0000313" key="2">
    <source>
        <dbReference type="Proteomes" id="UP000222975"/>
    </source>
</evidence>